<dbReference type="AlphaFoldDB" id="A0A928VQ21"/>
<evidence type="ECO:0000256" key="2">
    <source>
        <dbReference type="ARBA" id="ARBA00022737"/>
    </source>
</evidence>
<organism evidence="5 6">
    <name type="scientific">Romeriopsis navalis LEGE 11480</name>
    <dbReference type="NCBI Taxonomy" id="2777977"/>
    <lineage>
        <taxon>Bacteria</taxon>
        <taxon>Bacillati</taxon>
        <taxon>Cyanobacteriota</taxon>
        <taxon>Cyanophyceae</taxon>
        <taxon>Leptolyngbyales</taxon>
        <taxon>Leptolyngbyaceae</taxon>
        <taxon>Romeriopsis</taxon>
        <taxon>Romeriopsis navalis</taxon>
    </lineage>
</organism>
<feature type="transmembrane region" description="Helical" evidence="4">
    <location>
        <begin position="400"/>
        <end position="419"/>
    </location>
</feature>
<protein>
    <submittedName>
        <fullName evidence="5">Uncharacterized protein</fullName>
    </submittedName>
</protein>
<dbReference type="EMBL" id="JADEXQ010000103">
    <property type="protein sequence ID" value="MBE9032400.1"/>
    <property type="molecule type" value="Genomic_DNA"/>
</dbReference>
<keyword evidence="2" id="KW-0677">Repeat</keyword>
<dbReference type="InterPro" id="IPR036322">
    <property type="entry name" value="WD40_repeat_dom_sf"/>
</dbReference>
<keyword evidence="6" id="KW-1185">Reference proteome</keyword>
<dbReference type="Proteomes" id="UP000625316">
    <property type="component" value="Unassembled WGS sequence"/>
</dbReference>
<dbReference type="SMART" id="SM00320">
    <property type="entry name" value="WD40"/>
    <property type="match status" value="6"/>
</dbReference>
<evidence type="ECO:0000313" key="6">
    <source>
        <dbReference type="Proteomes" id="UP000625316"/>
    </source>
</evidence>
<dbReference type="PANTHER" id="PTHR22847:SF637">
    <property type="entry name" value="WD REPEAT DOMAIN 5B"/>
    <property type="match status" value="1"/>
</dbReference>
<dbReference type="SUPFAM" id="SSF50978">
    <property type="entry name" value="WD40 repeat-like"/>
    <property type="match status" value="1"/>
</dbReference>
<dbReference type="InterPro" id="IPR015943">
    <property type="entry name" value="WD40/YVTN_repeat-like_dom_sf"/>
</dbReference>
<dbReference type="PANTHER" id="PTHR22847">
    <property type="entry name" value="WD40 REPEAT PROTEIN"/>
    <property type="match status" value="1"/>
</dbReference>
<dbReference type="RefSeq" id="WP_264327219.1">
    <property type="nucleotide sequence ID" value="NZ_JADEXQ010000103.1"/>
</dbReference>
<sequence length="761" mass="85395">MTPSVKESRNHSQAPPFRVDLSTSELKLQPNGSDNYFYVDITNLSQNFASFYLELEFGNQQVRTIYDKNSWYTLMPTVSSKIPPGGYTRFQVNIKELPLAYQQLSSPKVPVLLRIRSPEWGHEWHHAQTFVIDTSDLGEIPIEADFVDSPISVIPGESTEIAVRVNNPNPSNATVLLKLQVAKENHDYFHLSDLPNQQIGPHSAKEFIFDCTADPQLQISSRIYAIDLILESNFNKIRVPGEISLQPTGAIALNCENADQTVPQKSNLFFNPAKATAAFNLTIHNQMNRSFNPKIDIQYQTKEPLFPWLNRLYQRLKQKGGETLASPKKVPYEIDEHQEILHISKQRSVQLRVTEPLPWFGFGKNLIYISQLQDESLSGIDTTKTTQKLTVRLRPRVPIWLQYLLSSILVIAIIAAKLGSFKTHKDAVKFVQFNGQGTEVLSASDDQTFMRWQIQGKRLKLSVQSVNLERALRVIRYRPIDNNQVAIGYENGEISLINLLNAQATPLSIPSGKDDRVFDLVFNQNSTKLYSAHGSGAIFQWDLNQLTNNRLGYRIKEGDKAIRSITLLENDRYLAIGGRENSLQLIRLYRSTAPNQKKLSRAVPISVAYPSGSQSDYITSLDTAILPNQNLNLLAVGDNQGKISLWSCQNGQCKSLIRPWMGHGGSPINAVSLTSDGCFLATAANDGRVKLWPLNQAGFRRANFSEGIDLLQQKAPINAVDVIQINNKLWIASGGNNAGVKLHQRKLGQPKRNRCSQAVED</sequence>
<name>A0A928VQ21_9CYAN</name>
<evidence type="ECO:0000313" key="5">
    <source>
        <dbReference type="EMBL" id="MBE9032400.1"/>
    </source>
</evidence>
<keyword evidence="4" id="KW-0812">Transmembrane</keyword>
<feature type="repeat" description="WD" evidence="3">
    <location>
        <begin position="421"/>
        <end position="462"/>
    </location>
</feature>
<comment type="caution">
    <text evidence="5">The sequence shown here is derived from an EMBL/GenBank/DDBJ whole genome shotgun (WGS) entry which is preliminary data.</text>
</comment>
<dbReference type="Gene3D" id="2.130.10.10">
    <property type="entry name" value="YVTN repeat-like/Quinoprotein amine dehydrogenase"/>
    <property type="match status" value="2"/>
</dbReference>
<gene>
    <name evidence="5" type="ORF">IQ266_21920</name>
</gene>
<evidence type="ECO:0000256" key="4">
    <source>
        <dbReference type="SAM" id="Phobius"/>
    </source>
</evidence>
<dbReference type="PROSITE" id="PS50294">
    <property type="entry name" value="WD_REPEATS_REGION"/>
    <property type="match status" value="1"/>
</dbReference>
<dbReference type="InterPro" id="IPR001680">
    <property type="entry name" value="WD40_rpt"/>
</dbReference>
<keyword evidence="4" id="KW-1133">Transmembrane helix</keyword>
<dbReference type="PROSITE" id="PS50082">
    <property type="entry name" value="WD_REPEATS_2"/>
    <property type="match status" value="2"/>
</dbReference>
<evidence type="ECO:0000256" key="3">
    <source>
        <dbReference type="PROSITE-ProRule" id="PRU00221"/>
    </source>
</evidence>
<keyword evidence="1 3" id="KW-0853">WD repeat</keyword>
<reference evidence="5" key="1">
    <citation type="submission" date="2020-10" db="EMBL/GenBank/DDBJ databases">
        <authorList>
            <person name="Castelo-Branco R."/>
            <person name="Eusebio N."/>
            <person name="Adriana R."/>
            <person name="Vieira A."/>
            <person name="Brugerolle De Fraissinette N."/>
            <person name="Rezende De Castro R."/>
            <person name="Schneider M.P."/>
            <person name="Vasconcelos V."/>
            <person name="Leao P.N."/>
        </authorList>
    </citation>
    <scope>NUCLEOTIDE SEQUENCE</scope>
    <source>
        <strain evidence="5">LEGE 11480</strain>
    </source>
</reference>
<proteinExistence type="predicted"/>
<keyword evidence="4" id="KW-0472">Membrane</keyword>
<evidence type="ECO:0000256" key="1">
    <source>
        <dbReference type="ARBA" id="ARBA00022574"/>
    </source>
</evidence>
<dbReference type="Pfam" id="PF00400">
    <property type="entry name" value="WD40"/>
    <property type="match status" value="2"/>
</dbReference>
<feature type="repeat" description="WD" evidence="3">
    <location>
        <begin position="668"/>
        <end position="702"/>
    </location>
</feature>
<accession>A0A928VQ21</accession>